<evidence type="ECO:0000256" key="1">
    <source>
        <dbReference type="SAM" id="MobiDB-lite"/>
    </source>
</evidence>
<proteinExistence type="predicted"/>
<reference evidence="2 3" key="1">
    <citation type="submission" date="2017-10" db="EMBL/GenBank/DDBJ databases">
        <title>Bacillus sp. nov., a halophilic bacterium isolated from a Keqin Lake.</title>
        <authorList>
            <person name="Wang H."/>
        </authorList>
    </citation>
    <scope>NUCLEOTIDE SEQUENCE [LARGE SCALE GENOMIC DNA]</scope>
    <source>
        <strain evidence="2 3">KCTC 13187</strain>
    </source>
</reference>
<dbReference type="EMBL" id="PDOE01000005">
    <property type="protein sequence ID" value="RKL66669.1"/>
    <property type="molecule type" value="Genomic_DNA"/>
</dbReference>
<evidence type="ECO:0000313" key="2">
    <source>
        <dbReference type="EMBL" id="RKL66669.1"/>
    </source>
</evidence>
<comment type="caution">
    <text evidence="2">The sequence shown here is derived from an EMBL/GenBank/DDBJ whole genome shotgun (WGS) entry which is preliminary data.</text>
</comment>
<sequence length="70" mass="8342">MRLLWKNDPSETLQSVVCSRMLADHPRKGSGNSFKQPSIMTKQQSRKKTRSFLNTVMQFFLKWKDDFFEK</sequence>
<feature type="compositionally biased region" description="Polar residues" evidence="1">
    <location>
        <begin position="30"/>
        <end position="43"/>
    </location>
</feature>
<feature type="region of interest" description="Disordered" evidence="1">
    <location>
        <begin position="26"/>
        <end position="46"/>
    </location>
</feature>
<name>A0A3A9K2U0_9BACI</name>
<accession>A0A3A9K2U0</accession>
<dbReference type="AlphaFoldDB" id="A0A3A9K2U0"/>
<organism evidence="2 3">
    <name type="scientific">Salipaludibacillus neizhouensis</name>
    <dbReference type="NCBI Taxonomy" id="885475"/>
    <lineage>
        <taxon>Bacteria</taxon>
        <taxon>Bacillati</taxon>
        <taxon>Bacillota</taxon>
        <taxon>Bacilli</taxon>
        <taxon>Bacillales</taxon>
        <taxon>Bacillaceae</taxon>
    </lineage>
</organism>
<dbReference type="Proteomes" id="UP000281498">
    <property type="component" value="Unassembled WGS sequence"/>
</dbReference>
<gene>
    <name evidence="2" type="ORF">CR203_12570</name>
</gene>
<evidence type="ECO:0000313" key="3">
    <source>
        <dbReference type="Proteomes" id="UP000281498"/>
    </source>
</evidence>
<keyword evidence="3" id="KW-1185">Reference proteome</keyword>
<protein>
    <submittedName>
        <fullName evidence="2">Uncharacterized protein</fullName>
    </submittedName>
</protein>